<comment type="caution">
    <text evidence="3">The sequence shown here is derived from an EMBL/GenBank/DDBJ whole genome shotgun (WGS) entry which is preliminary data.</text>
</comment>
<dbReference type="EMBL" id="JAWDGP010005112">
    <property type="protein sequence ID" value="KAK3759567.1"/>
    <property type="molecule type" value="Genomic_DNA"/>
</dbReference>
<dbReference type="Proteomes" id="UP001283361">
    <property type="component" value="Unassembled WGS sequence"/>
</dbReference>
<evidence type="ECO:0000313" key="3">
    <source>
        <dbReference type="EMBL" id="KAK3759567.1"/>
    </source>
</evidence>
<dbReference type="AlphaFoldDB" id="A0AAE0Z0F1"/>
<evidence type="ECO:0000259" key="2">
    <source>
        <dbReference type="Pfam" id="PF24234"/>
    </source>
</evidence>
<reference evidence="3" key="1">
    <citation type="journal article" date="2023" name="G3 (Bethesda)">
        <title>A reference genome for the long-term kleptoplast-retaining sea slug Elysia crispata morphotype clarki.</title>
        <authorList>
            <person name="Eastman K.E."/>
            <person name="Pendleton A.L."/>
            <person name="Shaikh M.A."/>
            <person name="Suttiyut T."/>
            <person name="Ogas R."/>
            <person name="Tomko P."/>
            <person name="Gavelis G."/>
            <person name="Widhalm J.R."/>
            <person name="Wisecaver J.H."/>
        </authorList>
    </citation>
    <scope>NUCLEOTIDE SEQUENCE</scope>
    <source>
        <strain evidence="3">ECLA1</strain>
    </source>
</reference>
<protein>
    <recommendedName>
        <fullName evidence="2">BICC1 first type I KH domain-containing protein</fullName>
    </recommendedName>
</protein>
<gene>
    <name evidence="3" type="ORF">RRG08_009753</name>
</gene>
<evidence type="ECO:0000313" key="4">
    <source>
        <dbReference type="Proteomes" id="UP001283361"/>
    </source>
</evidence>
<accession>A0AAE0Z0F1</accession>
<dbReference type="InterPro" id="IPR047549">
    <property type="entry name" value="BICC1_KH-I_rpt1"/>
</dbReference>
<name>A0AAE0Z0F1_9GAST</name>
<organism evidence="3 4">
    <name type="scientific">Elysia crispata</name>
    <name type="common">lettuce slug</name>
    <dbReference type="NCBI Taxonomy" id="231223"/>
    <lineage>
        <taxon>Eukaryota</taxon>
        <taxon>Metazoa</taxon>
        <taxon>Spiralia</taxon>
        <taxon>Lophotrochozoa</taxon>
        <taxon>Mollusca</taxon>
        <taxon>Gastropoda</taxon>
        <taxon>Heterobranchia</taxon>
        <taxon>Euthyneura</taxon>
        <taxon>Panpulmonata</taxon>
        <taxon>Sacoglossa</taxon>
        <taxon>Placobranchoidea</taxon>
        <taxon>Plakobranchidae</taxon>
        <taxon>Elysia</taxon>
    </lineage>
</organism>
<sequence length="211" mass="23295">MISQKEGKRSTVPSNDDNEEAAEEFFQRIMEETNTQITWPSKLKIGAKSKKEPTGWLQCVLVCAQGNRKTKSSVPFSSNSECRALLAVAILFSLQVVNRFSALTSSHHWIFFPSSNDTAHLTSTHICLGGKSVGNVNHNNPHRGSKVNRRTNDRVLTTYHFHPSVSPGWALAGWALAGRWLGAGWALAGRWLAGRWLGASWALAGWALAER</sequence>
<keyword evidence="4" id="KW-1185">Reference proteome</keyword>
<dbReference type="Pfam" id="PF24234">
    <property type="entry name" value="KH_BICC1_1st"/>
    <property type="match status" value="1"/>
</dbReference>
<evidence type="ECO:0000256" key="1">
    <source>
        <dbReference type="SAM" id="MobiDB-lite"/>
    </source>
</evidence>
<proteinExistence type="predicted"/>
<feature type="domain" description="BICC1 first type I KH" evidence="2">
    <location>
        <begin position="15"/>
        <end position="53"/>
    </location>
</feature>
<feature type="region of interest" description="Disordered" evidence="1">
    <location>
        <begin position="1"/>
        <end position="20"/>
    </location>
</feature>